<feature type="region of interest" description="Disordered" evidence="1">
    <location>
        <begin position="48"/>
        <end position="170"/>
    </location>
</feature>
<feature type="compositionally biased region" description="Polar residues" evidence="1">
    <location>
        <begin position="95"/>
        <end position="124"/>
    </location>
</feature>
<feature type="region of interest" description="Disordered" evidence="1">
    <location>
        <begin position="894"/>
        <end position="914"/>
    </location>
</feature>
<feature type="compositionally biased region" description="Low complexity" evidence="1">
    <location>
        <begin position="479"/>
        <end position="499"/>
    </location>
</feature>
<reference evidence="2 3" key="1">
    <citation type="submission" date="2014-02" db="EMBL/GenBank/DDBJ databases">
        <title>The Genome Sequence of Trichophyton rubrum (morphotype soudanense) CBS 452.61.</title>
        <authorList>
            <consortium name="The Broad Institute Genomics Platform"/>
            <person name="Cuomo C.A."/>
            <person name="White T.C."/>
            <person name="Graser Y."/>
            <person name="Martinez-Rossi N."/>
            <person name="Heitman J."/>
            <person name="Young S.K."/>
            <person name="Zeng Q."/>
            <person name="Gargeya S."/>
            <person name="Abouelleil A."/>
            <person name="Alvarado L."/>
            <person name="Chapman S.B."/>
            <person name="Gainer-Dewar J."/>
            <person name="Goldberg J."/>
            <person name="Griggs A."/>
            <person name="Gujja S."/>
            <person name="Hansen M."/>
            <person name="Howarth C."/>
            <person name="Imamovic A."/>
            <person name="Larimer J."/>
            <person name="Martinez D."/>
            <person name="Murphy C."/>
            <person name="Pearson M.D."/>
            <person name="Persinoti G."/>
            <person name="Poon T."/>
            <person name="Priest M."/>
            <person name="Roberts A.D."/>
            <person name="Saif S."/>
            <person name="Shea T.D."/>
            <person name="Sykes S.N."/>
            <person name="Wortman J."/>
            <person name="Nusbaum C."/>
            <person name="Birren B."/>
        </authorList>
    </citation>
    <scope>NUCLEOTIDE SEQUENCE [LARGE SCALE GENOMIC DNA]</scope>
    <source>
        <strain evidence="2 3">CBS 452.61</strain>
    </source>
</reference>
<keyword evidence="3" id="KW-1185">Reference proteome</keyword>
<feature type="region of interest" description="Disordered" evidence="1">
    <location>
        <begin position="432"/>
        <end position="499"/>
    </location>
</feature>
<dbReference type="OrthoDB" id="4173373at2759"/>
<feature type="region of interest" description="Disordered" evidence="1">
    <location>
        <begin position="842"/>
        <end position="873"/>
    </location>
</feature>
<feature type="region of interest" description="Disordered" evidence="1">
    <location>
        <begin position="806"/>
        <end position="829"/>
    </location>
</feature>
<feature type="compositionally biased region" description="Polar residues" evidence="1">
    <location>
        <begin position="221"/>
        <end position="232"/>
    </location>
</feature>
<name>A0A022XTQ6_TRISD</name>
<feature type="compositionally biased region" description="Basic and acidic residues" evidence="1">
    <location>
        <begin position="846"/>
        <end position="858"/>
    </location>
</feature>
<feature type="compositionally biased region" description="Low complexity" evidence="1">
    <location>
        <begin position="812"/>
        <end position="826"/>
    </location>
</feature>
<evidence type="ECO:0000313" key="2">
    <source>
        <dbReference type="EMBL" id="EZF74090.1"/>
    </source>
</evidence>
<feature type="region of interest" description="Disordered" evidence="1">
    <location>
        <begin position="684"/>
        <end position="709"/>
    </location>
</feature>
<evidence type="ECO:0000313" key="3">
    <source>
        <dbReference type="Proteomes" id="UP000023623"/>
    </source>
</evidence>
<accession>A0A022XTQ6</accession>
<dbReference type="HOGENOM" id="CLU_007280_0_0_1"/>
<proteinExistence type="predicted"/>
<dbReference type="AlphaFoldDB" id="A0A022XTQ6"/>
<protein>
    <submittedName>
        <fullName evidence="2">Uncharacterized protein</fullName>
    </submittedName>
</protein>
<feature type="compositionally biased region" description="Polar residues" evidence="1">
    <location>
        <begin position="691"/>
        <end position="707"/>
    </location>
</feature>
<evidence type="ECO:0000256" key="1">
    <source>
        <dbReference type="SAM" id="MobiDB-lite"/>
    </source>
</evidence>
<dbReference type="EMBL" id="KK208852">
    <property type="protein sequence ID" value="EZF74090.1"/>
    <property type="molecule type" value="Genomic_DNA"/>
</dbReference>
<dbReference type="Proteomes" id="UP000023623">
    <property type="component" value="Unassembled WGS sequence"/>
</dbReference>
<sequence>MLSDSSSGNKRVRRSKSSASVQNRRPAMSEAFDSELAQLQALAAASLAMRRHDNRPSSSLSSSKKWYDHSSSMDGSYHQPPPFPSSDTKDESESYCRTTATESTIHPRTSEASGVMEQNRQNICPASPRPSSYRRLRKSKSMFTTSHESERLCHKSGNNQRTSSGTSRLSRRTLRRSLSFFRGGSMSKADKENHVTASALPIELAREQFKRSMEEKRVANGSESIVTRSSRQVPKPFKKSMRSKGTDAGSTTPSRYTSTGTHCGPKGRLFSFSIKNSIRRIFGRRPSGTREELPKQHGAHHDFGSFDVGSSEDSYFDESSDYAKYREHLLSQNAANTAPSVRSMKSCSSMATSNSRVTSWTDSTAGNTLTMKQFPSLTRQGLDIIREDSDVYTPTPSPGRHRHDGYSIFRQPLDNTVDIDSQRMFSALMRNIDETNNNRKANQAPLNKSKARSSRDSSTNGSSLTIRAIKQSPNAPSARQSMSGSRASPSSRSLFSVRSSRTVKLIPQEIARKNEMVSRKRSDQTIRGLDRLDLLSTSISQNKPTGEWQNEQLELRDDTGSVIINRSQEDGDIPLSPSVYSRTTEVRSPYRLNVDSSDSDEEEPGTVTILDSQRLPYPPRRSSQAARGISSDWKTWMNSQMDLIDAATRSASLANPTYAFPGHYREHTQINGPSPEELKRALLARRKQSSREVPSPNSTAGERSTNGEPRANITAALSIPNNNFSRPLRSSPNGNLSACSTVVRKPSITTPAIRHPCTPLICDSEMTPSPLSVRARSMSRTPITATVPPLQYNKTRPAGEGAILEDSSLMNGGQSSQGRSGPSVSPICLTDGKSLLQEIQFNSVRPRREQTNGTKENKWASASYRQNGRPNYASKLNGLHSTISTKRMVDIFLSERSQPPRGSADDSAPEPAFL</sequence>
<gene>
    <name evidence="2" type="ORF">H105_04192</name>
</gene>
<organism evidence="2 3">
    <name type="scientific">Trichophyton soudanense CBS 452.61</name>
    <dbReference type="NCBI Taxonomy" id="1215331"/>
    <lineage>
        <taxon>Eukaryota</taxon>
        <taxon>Fungi</taxon>
        <taxon>Dikarya</taxon>
        <taxon>Ascomycota</taxon>
        <taxon>Pezizomycotina</taxon>
        <taxon>Eurotiomycetes</taxon>
        <taxon>Eurotiomycetidae</taxon>
        <taxon>Onygenales</taxon>
        <taxon>Arthrodermataceae</taxon>
        <taxon>Trichophyton</taxon>
    </lineage>
</organism>
<feature type="region of interest" description="Disordered" evidence="1">
    <location>
        <begin position="1"/>
        <end position="32"/>
    </location>
</feature>
<feature type="region of interest" description="Disordered" evidence="1">
    <location>
        <begin position="568"/>
        <end position="605"/>
    </location>
</feature>
<feature type="region of interest" description="Disordered" evidence="1">
    <location>
        <begin position="220"/>
        <end position="262"/>
    </location>
</feature>
<feature type="compositionally biased region" description="Low complexity" evidence="1">
    <location>
        <begin position="57"/>
        <end position="72"/>
    </location>
</feature>
<feature type="compositionally biased region" description="Polar residues" evidence="1">
    <location>
        <begin position="248"/>
        <end position="261"/>
    </location>
</feature>